<evidence type="ECO:0000313" key="6">
    <source>
        <dbReference type="RefSeq" id="XP_022732776.1"/>
    </source>
</evidence>
<gene>
    <name evidence="6 7 8 9" type="primary">LOC111286887</name>
</gene>
<organism evidence="5 6">
    <name type="scientific">Durio zibethinus</name>
    <name type="common">Durian</name>
    <dbReference type="NCBI Taxonomy" id="66656"/>
    <lineage>
        <taxon>Eukaryota</taxon>
        <taxon>Viridiplantae</taxon>
        <taxon>Streptophyta</taxon>
        <taxon>Embryophyta</taxon>
        <taxon>Tracheophyta</taxon>
        <taxon>Spermatophyta</taxon>
        <taxon>Magnoliopsida</taxon>
        <taxon>eudicotyledons</taxon>
        <taxon>Gunneridae</taxon>
        <taxon>Pentapetalae</taxon>
        <taxon>rosids</taxon>
        <taxon>malvids</taxon>
        <taxon>Malvales</taxon>
        <taxon>Malvaceae</taxon>
        <taxon>Helicteroideae</taxon>
        <taxon>Durio</taxon>
    </lineage>
</organism>
<evidence type="ECO:0000313" key="7">
    <source>
        <dbReference type="RefSeq" id="XP_022732777.1"/>
    </source>
</evidence>
<dbReference type="GO" id="GO:0043531">
    <property type="term" value="F:ADP binding"/>
    <property type="evidence" value="ECO:0007669"/>
    <property type="project" value="InterPro"/>
</dbReference>
<dbReference type="Gene3D" id="3.40.50.300">
    <property type="entry name" value="P-loop containing nucleotide triphosphate hydrolases"/>
    <property type="match status" value="1"/>
</dbReference>
<dbReference type="FunFam" id="3.40.50.300:FF:001091">
    <property type="entry name" value="Probable disease resistance protein At1g61300"/>
    <property type="match status" value="1"/>
</dbReference>
<protein>
    <submittedName>
        <fullName evidence="6 7">Disease resistance protein RPS5-like isoform X1</fullName>
    </submittedName>
</protein>
<dbReference type="Proteomes" id="UP000515121">
    <property type="component" value="Unplaced"/>
</dbReference>
<keyword evidence="2" id="KW-0611">Plant defense</keyword>
<dbReference type="CDD" id="cd00009">
    <property type="entry name" value="AAA"/>
    <property type="match status" value="1"/>
</dbReference>
<dbReference type="AlphaFoldDB" id="A0A6P5XYB6"/>
<dbReference type="Gene3D" id="1.10.8.430">
    <property type="entry name" value="Helical domain of apoptotic protease-activating factors"/>
    <property type="match status" value="1"/>
</dbReference>
<accession>A0A6P5XYB6</accession>
<dbReference type="InterPro" id="IPR027417">
    <property type="entry name" value="P-loop_NTPase"/>
</dbReference>
<dbReference type="GeneID" id="111286887"/>
<dbReference type="InterPro" id="IPR050905">
    <property type="entry name" value="Plant_NBS-LRR"/>
</dbReference>
<dbReference type="InterPro" id="IPR042197">
    <property type="entry name" value="Apaf_helical"/>
</dbReference>
<dbReference type="RefSeq" id="XP_022732777.1">
    <property type="nucleotide sequence ID" value="XM_022877042.1"/>
</dbReference>
<dbReference type="PANTHER" id="PTHR33463">
    <property type="entry name" value="NB-ARC DOMAIN-CONTAINING PROTEIN-RELATED"/>
    <property type="match status" value="1"/>
</dbReference>
<dbReference type="GO" id="GO:0005524">
    <property type="term" value="F:ATP binding"/>
    <property type="evidence" value="ECO:0007669"/>
    <property type="project" value="UniProtKB-KW"/>
</dbReference>
<dbReference type="Pfam" id="PF00931">
    <property type="entry name" value="NB-ARC"/>
    <property type="match status" value="1"/>
</dbReference>
<dbReference type="InterPro" id="IPR002182">
    <property type="entry name" value="NB-ARC"/>
</dbReference>
<keyword evidence="5" id="KW-1185">Reference proteome</keyword>
<evidence type="ECO:0000313" key="9">
    <source>
        <dbReference type="RefSeq" id="XP_022732779.1"/>
    </source>
</evidence>
<dbReference type="RefSeq" id="XP_022732778.1">
    <property type="nucleotide sequence ID" value="XM_022877043.1"/>
</dbReference>
<dbReference type="KEGG" id="dzi:111286887"/>
<evidence type="ECO:0000256" key="1">
    <source>
        <dbReference type="ARBA" id="ARBA00022741"/>
    </source>
</evidence>
<keyword evidence="1" id="KW-0547">Nucleotide-binding</keyword>
<proteinExistence type="predicted"/>
<keyword evidence="3" id="KW-0067">ATP-binding</keyword>
<evidence type="ECO:0000313" key="5">
    <source>
        <dbReference type="Proteomes" id="UP000515121"/>
    </source>
</evidence>
<sequence>MIGLYGMPGVGKTTLAKEVGKHAKEQKLFDNVVMVTMSHTPNISNIQDKIAAKVGLKFQESMEDVRAEELWGRLKAADKILIIIDDVWSDFKLQTIGIPFGVEHKGCKILLTTRSEQVCNGMKCQEKFHLDVLSDDEAWALFKVNASLKDVSSTLNDVAKEVASECKGLPLAIVAIAKALNGADLNEWIAANQRLKDSRHLYNEDACGGLYNRLKLSYDYLKGDNIRSCFLLCSLFPEDFRIGFEWLIMFGIGYGLFSDAIQFKTTGQKFVTH</sequence>
<dbReference type="GO" id="GO:0006952">
    <property type="term" value="P:defense response"/>
    <property type="evidence" value="ECO:0007669"/>
    <property type="project" value="UniProtKB-KW"/>
</dbReference>
<reference evidence="6 7" key="1">
    <citation type="submission" date="2025-04" db="UniProtKB">
        <authorList>
            <consortium name="RefSeq"/>
        </authorList>
    </citation>
    <scope>IDENTIFICATION</scope>
    <source>
        <tissue evidence="6 7">Fruit stalk</tissue>
    </source>
</reference>
<dbReference type="RefSeq" id="XP_022732779.1">
    <property type="nucleotide sequence ID" value="XM_022877044.1"/>
</dbReference>
<dbReference type="OrthoDB" id="998111at2759"/>
<evidence type="ECO:0000313" key="8">
    <source>
        <dbReference type="RefSeq" id="XP_022732778.1"/>
    </source>
</evidence>
<evidence type="ECO:0000259" key="4">
    <source>
        <dbReference type="Pfam" id="PF00931"/>
    </source>
</evidence>
<dbReference type="PANTHER" id="PTHR33463:SF117">
    <property type="entry name" value="CC-NBS-LRR RESISTANCE PROTEIN"/>
    <property type="match status" value="1"/>
</dbReference>
<dbReference type="PRINTS" id="PR00364">
    <property type="entry name" value="DISEASERSIST"/>
</dbReference>
<evidence type="ECO:0000256" key="2">
    <source>
        <dbReference type="ARBA" id="ARBA00022821"/>
    </source>
</evidence>
<name>A0A6P5XYB6_DURZI</name>
<dbReference type="RefSeq" id="XP_022732776.1">
    <property type="nucleotide sequence ID" value="XM_022877041.1"/>
</dbReference>
<dbReference type="SUPFAM" id="SSF52540">
    <property type="entry name" value="P-loop containing nucleoside triphosphate hydrolases"/>
    <property type="match status" value="1"/>
</dbReference>
<feature type="domain" description="NB-ARC" evidence="4">
    <location>
        <begin position="1"/>
        <end position="147"/>
    </location>
</feature>
<evidence type="ECO:0000256" key="3">
    <source>
        <dbReference type="ARBA" id="ARBA00022840"/>
    </source>
</evidence>